<dbReference type="Proteomes" id="UP000698800">
    <property type="component" value="Unassembled WGS sequence"/>
</dbReference>
<proteinExistence type="predicted"/>
<keyword evidence="2" id="KW-1185">Reference proteome</keyword>
<reference evidence="1" key="1">
    <citation type="submission" date="2021-03" db="EMBL/GenBank/DDBJ databases">
        <title>Comparative genomics and phylogenomic investigation of the class Geoglossomycetes provide insights into ecological specialization and systematics.</title>
        <authorList>
            <person name="Melie T."/>
            <person name="Pirro S."/>
            <person name="Miller A.N."/>
            <person name="Quandt A."/>
        </authorList>
    </citation>
    <scope>NUCLEOTIDE SEQUENCE</scope>
    <source>
        <strain evidence="1">GBOQ0MN5Z8</strain>
    </source>
</reference>
<evidence type="ECO:0000313" key="2">
    <source>
        <dbReference type="Proteomes" id="UP000698800"/>
    </source>
</evidence>
<gene>
    <name evidence="1" type="ORF">FGG08_004503</name>
</gene>
<name>A0A9P8I4X7_9PEZI</name>
<accession>A0A9P8I4X7</accession>
<comment type="caution">
    <text evidence="1">The sequence shown here is derived from an EMBL/GenBank/DDBJ whole genome shotgun (WGS) entry which is preliminary data.</text>
</comment>
<dbReference type="AlphaFoldDB" id="A0A9P8I4X7"/>
<sequence>MDILNKLDRFPRIDLRAIPDDLRLVVDSKIATLSYLSTNVQNEGAELLLDGAGRTFLWVSIVLKHLSDMPFLSLAKLKNIIKSSPTDLEKLYQSIVDRVMRASKASK</sequence>
<evidence type="ECO:0000313" key="1">
    <source>
        <dbReference type="EMBL" id="KAH0538912.1"/>
    </source>
</evidence>
<organism evidence="1 2">
    <name type="scientific">Glutinoglossum americanum</name>
    <dbReference type="NCBI Taxonomy" id="1670608"/>
    <lineage>
        <taxon>Eukaryota</taxon>
        <taxon>Fungi</taxon>
        <taxon>Dikarya</taxon>
        <taxon>Ascomycota</taxon>
        <taxon>Pezizomycotina</taxon>
        <taxon>Geoglossomycetes</taxon>
        <taxon>Geoglossales</taxon>
        <taxon>Geoglossaceae</taxon>
        <taxon>Glutinoglossum</taxon>
    </lineage>
</organism>
<protein>
    <submittedName>
        <fullName evidence="1">Uncharacterized protein</fullName>
    </submittedName>
</protein>
<dbReference type="EMBL" id="JAGHQL010000092">
    <property type="protein sequence ID" value="KAH0538912.1"/>
    <property type="molecule type" value="Genomic_DNA"/>
</dbReference>